<dbReference type="EMBL" id="BNCQ01000012">
    <property type="protein sequence ID" value="GIM02806.1"/>
    <property type="molecule type" value="Genomic_DNA"/>
</dbReference>
<gene>
    <name evidence="3" type="ORF">Vretimale_7646</name>
</gene>
<proteinExistence type="inferred from homology"/>
<evidence type="ECO:0000313" key="3">
    <source>
        <dbReference type="EMBL" id="GIM02806.1"/>
    </source>
</evidence>
<dbReference type="Pfam" id="PF12849">
    <property type="entry name" value="PBP_like_2"/>
    <property type="match status" value="2"/>
</dbReference>
<dbReference type="PANTHER" id="PTHR42996">
    <property type="entry name" value="PHOSPHATE-BINDING PROTEIN PSTS"/>
    <property type="match status" value="1"/>
</dbReference>
<dbReference type="Gene3D" id="3.40.190.10">
    <property type="entry name" value="Periplasmic binding protein-like II"/>
    <property type="match status" value="5"/>
</dbReference>
<feature type="domain" description="PBP" evidence="2">
    <location>
        <begin position="38"/>
        <end position="359"/>
    </location>
</feature>
<dbReference type="InterPro" id="IPR050962">
    <property type="entry name" value="Phosphate-bind_PstS"/>
</dbReference>
<dbReference type="OrthoDB" id="511982at2759"/>
<evidence type="ECO:0000256" key="1">
    <source>
        <dbReference type="ARBA" id="ARBA00008725"/>
    </source>
</evidence>
<comment type="caution">
    <text evidence="3">The sequence shown here is derived from an EMBL/GenBank/DDBJ whole genome shotgun (WGS) entry which is preliminary data.</text>
</comment>
<dbReference type="Proteomes" id="UP000722791">
    <property type="component" value="Unassembled WGS sequence"/>
</dbReference>
<dbReference type="PANTHER" id="PTHR42996:SF1">
    <property type="entry name" value="PHOSPHATE-BINDING PROTEIN PSTS"/>
    <property type="match status" value="1"/>
</dbReference>
<evidence type="ECO:0000313" key="4">
    <source>
        <dbReference type="Proteomes" id="UP000722791"/>
    </source>
</evidence>
<dbReference type="SUPFAM" id="SSF53850">
    <property type="entry name" value="Periplasmic binding protein-like II"/>
    <property type="match status" value="3"/>
</dbReference>
<comment type="similarity">
    <text evidence="1">Belongs to the PstS family.</text>
</comment>
<organism evidence="3 4">
    <name type="scientific">Volvox reticuliferus</name>
    <dbReference type="NCBI Taxonomy" id="1737510"/>
    <lineage>
        <taxon>Eukaryota</taxon>
        <taxon>Viridiplantae</taxon>
        <taxon>Chlorophyta</taxon>
        <taxon>core chlorophytes</taxon>
        <taxon>Chlorophyceae</taxon>
        <taxon>CS clade</taxon>
        <taxon>Chlamydomonadales</taxon>
        <taxon>Volvocaceae</taxon>
        <taxon>Volvox</taxon>
    </lineage>
</organism>
<evidence type="ECO:0000259" key="2">
    <source>
        <dbReference type="Pfam" id="PF12849"/>
    </source>
</evidence>
<feature type="domain" description="PBP" evidence="2">
    <location>
        <begin position="959"/>
        <end position="1184"/>
    </location>
</feature>
<dbReference type="InterPro" id="IPR024370">
    <property type="entry name" value="PBP_domain"/>
</dbReference>
<sequence length="1407" mass="149558">MTKHGKAIAGYLALTLAILLLAWAGVARSQNTASMPLYQVHGSGTSNPAPIIWRVMDVMMARTKPKIAMSYRSIGSGAGGDEFTNSTSAFGCGDVPLSKTNFASIQAPKQMMHVPFLVGSVSIFHNIPGIGEDLFLPPCTLARIFRGAIDRWNHSEIVGNNSHLPDLARIGNEINIVHRNPGSSSTYALTHYLSRACSSEWNNLTNVASTDIGSSPGQNRRVGVTTDWHDDAPGRWTTGTNSQTMVEKMASNLYSLGYVESGQGLAAGLNEVQILNARNTRLTSTTSDIASEPFIQSQFVLSNLTSANWTDVNPVYSNASEKQWPMVLGTYFYVMANVTNLNETGGLLKMFLTYMLSDDVANLMPEYNFIALPDNIRKNLTALLGSTMTVAATPNWQIESVSTQTYAGQQDFVFSAKRDSYLMSTVSSLALDNKEAKSTLKLGDAYQVHGSGSFVSALMIRHGMQILQSRARVPITMTYRTVGSVEAQAEFADYVNMYQSYNHFKVGDMPLDSFVWSNLTGTPGSPIGAVLQLPFAISALGLFHTKSFGRPSLALNCNLLARLYSGTLKYWNDTDLVNLNQATSSIADQKASADIAVFAMAAPSGATYALTGYLAKSCSDTWKLTSEPSVTVAWPPTIRTSFQGVNITTPELMQAALSGTPNSVGYLPAALGYNAGLKEVQLDVPEAAEASSQPQQQQKTRRLTSQDANLTLVVAQSNEAVFNDVSANLEAVVKSALYGIPGTWPMPMVQYIYMFRNLSGYGYSGPLLRAFVEFLVPGSITGEGSNLAIQSGLTPMPEAVQKIVRDAVADVSLKTLTVNWHTEGEGLADGDAGAALYTFSANRQSYDAYELDQLRSALSQVQLQLSYGLLTVVRVACTPDTFGYIRLLRGDVQDMANSPIRILDEMGSASAIVDVLSRTLGGAKGDSSQQQMVATSTPLVVHPGPLPEAVWTKVSLLAPVLQIPVSIRPVAVIYKGQPGLKLGLCTLAGILSGSITSWNDRQIQDANVALRLPSSNKPIQLLVTDKEGGDVDAVLRYIQKGSEAAGCGQYNKTISLAPSVIVATDIVTRLVKGGNYSGLALVAASYLVLDGTTGAGLQAAALPSSRTGTFVTPLQAPSTLSDSSCSSSGCPDLVTSAYTNAVDAAAGSLTSVPYDASGSWSSVSLIPMSQADIYPLVRFDYLIVPADVSNFGNAGAAIRGIIRYAIHSAMASRIQEALAPYFSPLGPSARRSLSEAAATQLTVARGAGSWEIVSSSTDIVSDPSSTLVLSRAPSVADVALTSSVVTTSSVAEESSALSLEVVQEEAVKAAKQAAAENQVNVDKLNRTYGIAVAALVLGLILSVLSLLLALYAVALVRGSGSSSQYKYDKQMFHVPISGGGGRGDQIELPVQVPYAGTSNEDRVLMEP</sequence>
<accession>A0A8J4C9J1</accession>
<reference evidence="3" key="1">
    <citation type="journal article" date="2021" name="Proc. Natl. Acad. Sci. U.S.A.">
        <title>Three genomes in the algal genus Volvox reveal the fate of a haploid sex-determining region after a transition to homothallism.</title>
        <authorList>
            <person name="Yamamoto K."/>
            <person name="Hamaji T."/>
            <person name="Kawai-Toyooka H."/>
            <person name="Matsuzaki R."/>
            <person name="Takahashi F."/>
            <person name="Nishimura Y."/>
            <person name="Kawachi M."/>
            <person name="Noguchi H."/>
            <person name="Minakuchi Y."/>
            <person name="Umen J.G."/>
            <person name="Toyoda A."/>
            <person name="Nozaki H."/>
        </authorList>
    </citation>
    <scope>NUCLEOTIDE SEQUENCE</scope>
    <source>
        <strain evidence="3">NIES-3785</strain>
    </source>
</reference>
<protein>
    <recommendedName>
        <fullName evidence="2">PBP domain-containing protein</fullName>
    </recommendedName>
</protein>
<name>A0A8J4C9J1_9CHLO</name>